<dbReference type="EMBL" id="LXWW01000022">
    <property type="protein sequence ID" value="OAO17661.1"/>
    <property type="molecule type" value="Genomic_DNA"/>
</dbReference>
<dbReference type="AlphaFoldDB" id="A0A196SN41"/>
<dbReference type="OrthoDB" id="18213at2759"/>
<reference evidence="6 7" key="1">
    <citation type="submission" date="2016-05" db="EMBL/GenBank/DDBJ databases">
        <title>Nuclear genome of Blastocystis sp. subtype 1 NandII.</title>
        <authorList>
            <person name="Gentekaki E."/>
            <person name="Curtis B."/>
            <person name="Stairs C."/>
            <person name="Eme L."/>
            <person name="Herman E."/>
            <person name="Klimes V."/>
            <person name="Arias M.C."/>
            <person name="Elias M."/>
            <person name="Hilliou F."/>
            <person name="Klute M."/>
            <person name="Malik S.-B."/>
            <person name="Pightling A."/>
            <person name="Rachubinski R."/>
            <person name="Salas D."/>
            <person name="Schlacht A."/>
            <person name="Suga H."/>
            <person name="Archibald J."/>
            <person name="Ball S.G."/>
            <person name="Clark G."/>
            <person name="Dacks J."/>
            <person name="Van Der Giezen M."/>
            <person name="Tsaousis A."/>
            <person name="Roger A."/>
        </authorList>
    </citation>
    <scope>NUCLEOTIDE SEQUENCE [LARGE SCALE GENOMIC DNA]</scope>
    <source>
        <strain evidence="7">ATCC 50177 / NandII</strain>
    </source>
</reference>
<comment type="caution">
    <text evidence="6">The sequence shown here is derived from an EMBL/GenBank/DDBJ whole genome shotgun (WGS) entry which is preliminary data.</text>
</comment>
<dbReference type="Pfam" id="PF03208">
    <property type="entry name" value="PRA1"/>
    <property type="match status" value="1"/>
</dbReference>
<comment type="similarity">
    <text evidence="5">Belongs to the PRA1 family.</text>
</comment>
<sequence length="178" mass="20672">MVQNIIPENELDAKLMSVWKTVNGWGWSKFIPLKEFFEKFNVPDMARLEDRMTNNFIYFRTNYLALYVLLLIIAALNAPIFALVDLCVFALWMIPFVSVPAPFSVGDYRVTPSCILAALSAFTLVILLIFRRYFGYFILINLLFVLLVGLHCAFRNSSLMSRMHVNLNEKNKLRKYID</sequence>
<accession>A0A196SN41</accession>
<feature type="transmembrane region" description="Helical" evidence="5">
    <location>
        <begin position="57"/>
        <end position="76"/>
    </location>
</feature>
<evidence type="ECO:0000256" key="3">
    <source>
        <dbReference type="ARBA" id="ARBA00022989"/>
    </source>
</evidence>
<comment type="subcellular location">
    <subcellularLocation>
        <location evidence="1 5">Membrane</location>
        <topology evidence="1 5">Multi-pass membrane protein</topology>
    </subcellularLocation>
</comment>
<organism evidence="6 7">
    <name type="scientific">Blastocystis sp. subtype 1 (strain ATCC 50177 / NandII)</name>
    <dbReference type="NCBI Taxonomy" id="478820"/>
    <lineage>
        <taxon>Eukaryota</taxon>
        <taxon>Sar</taxon>
        <taxon>Stramenopiles</taxon>
        <taxon>Bigyra</taxon>
        <taxon>Opalozoa</taxon>
        <taxon>Opalinata</taxon>
        <taxon>Blastocystidae</taxon>
        <taxon>Blastocystis</taxon>
    </lineage>
</organism>
<dbReference type="Proteomes" id="UP000078348">
    <property type="component" value="Unassembled WGS sequence"/>
</dbReference>
<keyword evidence="7" id="KW-1185">Reference proteome</keyword>
<name>A0A196SN41_BLAHN</name>
<dbReference type="InterPro" id="IPR004895">
    <property type="entry name" value="Prenylated_rab_accept_PRA1"/>
</dbReference>
<dbReference type="GO" id="GO:0005794">
    <property type="term" value="C:Golgi apparatus"/>
    <property type="evidence" value="ECO:0007669"/>
    <property type="project" value="TreeGrafter"/>
</dbReference>
<gene>
    <name evidence="6" type="ORF">AV274_0603</name>
</gene>
<feature type="transmembrane region" description="Helical" evidence="5">
    <location>
        <begin position="136"/>
        <end position="154"/>
    </location>
</feature>
<protein>
    <recommendedName>
        <fullName evidence="5">PRA1 family protein</fullName>
    </recommendedName>
</protein>
<dbReference type="PANTHER" id="PTHR19317">
    <property type="entry name" value="PRENYLATED RAB ACCEPTOR 1-RELATED"/>
    <property type="match status" value="1"/>
</dbReference>
<keyword evidence="2 5" id="KW-0812">Transmembrane</keyword>
<dbReference type="GO" id="GO:0016020">
    <property type="term" value="C:membrane"/>
    <property type="evidence" value="ECO:0007669"/>
    <property type="project" value="UniProtKB-SubCell"/>
</dbReference>
<evidence type="ECO:0000313" key="6">
    <source>
        <dbReference type="EMBL" id="OAO17661.1"/>
    </source>
</evidence>
<evidence type="ECO:0000256" key="4">
    <source>
        <dbReference type="ARBA" id="ARBA00023136"/>
    </source>
</evidence>
<proteinExistence type="inferred from homology"/>
<evidence type="ECO:0000313" key="7">
    <source>
        <dbReference type="Proteomes" id="UP000078348"/>
    </source>
</evidence>
<dbReference type="PANTHER" id="PTHR19317:SF0">
    <property type="entry name" value="PRENYLATED RAB ACCEPTOR PROTEIN 1"/>
    <property type="match status" value="1"/>
</dbReference>
<evidence type="ECO:0000256" key="2">
    <source>
        <dbReference type="ARBA" id="ARBA00022692"/>
    </source>
</evidence>
<keyword evidence="4 5" id="KW-0472">Membrane</keyword>
<evidence type="ECO:0000256" key="1">
    <source>
        <dbReference type="ARBA" id="ARBA00004141"/>
    </source>
</evidence>
<evidence type="ECO:0000256" key="5">
    <source>
        <dbReference type="RuleBase" id="RU363107"/>
    </source>
</evidence>
<feature type="transmembrane region" description="Helical" evidence="5">
    <location>
        <begin position="110"/>
        <end position="130"/>
    </location>
</feature>
<keyword evidence="3 5" id="KW-1133">Transmembrane helix</keyword>